<dbReference type="OrthoDB" id="418495at2759"/>
<evidence type="ECO:0000259" key="2">
    <source>
        <dbReference type="Pfam" id="PF14389"/>
    </source>
</evidence>
<dbReference type="Pfam" id="PF04784">
    <property type="entry name" value="DUF547"/>
    <property type="match status" value="1"/>
</dbReference>
<accession>A0A803LDX1</accession>
<dbReference type="KEGG" id="cqi:110698515"/>
<dbReference type="Pfam" id="PF14389">
    <property type="entry name" value="Lzipper-MIP1"/>
    <property type="match status" value="1"/>
</dbReference>
<dbReference type="AlphaFoldDB" id="A0A803LDX1"/>
<dbReference type="Proteomes" id="UP000596660">
    <property type="component" value="Unplaced"/>
</dbReference>
<dbReference type="EnsemblPlants" id="AUR62011377-RA">
    <property type="protein sequence ID" value="AUR62011377-RA:cds"/>
    <property type="gene ID" value="AUR62011377"/>
</dbReference>
<dbReference type="OMA" id="PGQWFQS"/>
<dbReference type="SMR" id="A0A803LDX1"/>
<dbReference type="PANTHER" id="PTHR23054:SF18">
    <property type="entry name" value="TERNARY COMPLEX FACTOR MIP1, LEUCINE-ZIPPER"/>
    <property type="match status" value="1"/>
</dbReference>
<dbReference type="InterPro" id="IPR006869">
    <property type="entry name" value="DUF547"/>
</dbReference>
<evidence type="ECO:0000313" key="4">
    <source>
        <dbReference type="Proteomes" id="UP000596660"/>
    </source>
</evidence>
<reference evidence="3" key="2">
    <citation type="submission" date="2021-03" db="UniProtKB">
        <authorList>
            <consortium name="EnsemblPlants"/>
        </authorList>
    </citation>
    <scope>IDENTIFICATION</scope>
</reference>
<organism evidence="3 4">
    <name type="scientific">Chenopodium quinoa</name>
    <name type="common">Quinoa</name>
    <dbReference type="NCBI Taxonomy" id="63459"/>
    <lineage>
        <taxon>Eukaryota</taxon>
        <taxon>Viridiplantae</taxon>
        <taxon>Streptophyta</taxon>
        <taxon>Embryophyta</taxon>
        <taxon>Tracheophyta</taxon>
        <taxon>Spermatophyta</taxon>
        <taxon>Magnoliopsida</taxon>
        <taxon>eudicotyledons</taxon>
        <taxon>Gunneridae</taxon>
        <taxon>Pentapetalae</taxon>
        <taxon>Caryophyllales</taxon>
        <taxon>Chenopodiaceae</taxon>
        <taxon>Chenopodioideae</taxon>
        <taxon>Atripliceae</taxon>
        <taxon>Chenopodium</taxon>
    </lineage>
</organism>
<dbReference type="PANTHER" id="PTHR23054">
    <property type="entry name" value="TERNARY COMPLEX FACTOR MIP1, LEUCINE-ZIPPER-RELATED"/>
    <property type="match status" value="1"/>
</dbReference>
<proteinExistence type="predicted"/>
<name>A0A803LDX1_CHEQI</name>
<keyword evidence="4" id="KW-1185">Reference proteome</keyword>
<dbReference type="RefSeq" id="XP_021731651.1">
    <property type="nucleotide sequence ID" value="XM_021875959.1"/>
</dbReference>
<evidence type="ECO:0008006" key="5">
    <source>
        <dbReference type="Google" id="ProtNLM"/>
    </source>
</evidence>
<sequence>MEKPVSQSIQISSKPKSVTELLKEIAMLELEVLQLEKYLVSRYQKALDRRLASLSKDSNDVLSEEMVCSNRFQMPADQPINNNICLEDSNNEAKEQEDVLGSSIHRCHSSLSHQSIAYASRLSPLAGKVAEAVNSYHSLPLTMLEPEACEVPNNVATYNFSEVKETANWLSAEMVRCISAIYCKLAGNSVISNNFSSPAVSIPSSISGSPQTHESNLWSPLRIKSFQDLHSDAPYQAGGHFEFSGLYSQMVEVLQIHRDSTKFRDIEPMLQKYRLLVNKLDGVKPSKLNHKEKLAFWINVHNALVMHAFLEYGVPQNKLKRLSLILKAAYSIGSHTISVSMIQDYILGNQLPHPGQWFHKLLHIKKKFRTGDRRRMFAIDHSEPLCYFSLCCGSHSDPQVHVYTPQRVFQDLMAARDQYILSNYRVHKEQNKILLPKIVESYAKDSGLHPPELMKILEQILPADLQRNRTTSSYNFRHRKGWKGIEWIPHDFSFRYQFPKDLLQ</sequence>
<gene>
    <name evidence="3" type="primary">LOC110698515</name>
</gene>
<evidence type="ECO:0000313" key="3">
    <source>
        <dbReference type="EnsemblPlants" id="AUR62011377-RA:cds"/>
    </source>
</evidence>
<feature type="domain" description="DUF547" evidence="1">
    <location>
        <begin position="286"/>
        <end position="420"/>
    </location>
</feature>
<protein>
    <recommendedName>
        <fullName evidence="5">DUF547 domain-containing protein</fullName>
    </recommendedName>
</protein>
<reference evidence="3" key="1">
    <citation type="journal article" date="2017" name="Nature">
        <title>The genome of Chenopodium quinoa.</title>
        <authorList>
            <person name="Jarvis D.E."/>
            <person name="Ho Y.S."/>
            <person name="Lightfoot D.J."/>
            <person name="Schmoeckel S.M."/>
            <person name="Li B."/>
            <person name="Borm T.J.A."/>
            <person name="Ohyanagi H."/>
            <person name="Mineta K."/>
            <person name="Michell C.T."/>
            <person name="Saber N."/>
            <person name="Kharbatia N.M."/>
            <person name="Rupper R.R."/>
            <person name="Sharp A.R."/>
            <person name="Dally N."/>
            <person name="Boughton B.A."/>
            <person name="Woo Y.H."/>
            <person name="Gao G."/>
            <person name="Schijlen E.G.W.M."/>
            <person name="Guo X."/>
            <person name="Momin A.A."/>
            <person name="Negrao S."/>
            <person name="Al-Babili S."/>
            <person name="Gehring C."/>
            <person name="Roessner U."/>
            <person name="Jung C."/>
            <person name="Murphy K."/>
            <person name="Arold S.T."/>
            <person name="Gojobori T."/>
            <person name="van der Linden C.G."/>
            <person name="van Loo E.N."/>
            <person name="Jellen E.N."/>
            <person name="Maughan P.J."/>
            <person name="Tester M."/>
        </authorList>
    </citation>
    <scope>NUCLEOTIDE SEQUENCE [LARGE SCALE GENOMIC DNA]</scope>
    <source>
        <strain evidence="3">cv. PI 614886</strain>
    </source>
</reference>
<dbReference type="GeneID" id="110698515"/>
<evidence type="ECO:0000259" key="1">
    <source>
        <dbReference type="Pfam" id="PF04784"/>
    </source>
</evidence>
<feature type="domain" description="Ternary complex factor MIP1 leucine-zipper" evidence="2">
    <location>
        <begin position="7"/>
        <end position="47"/>
    </location>
</feature>
<dbReference type="Gramene" id="AUR62011377-RA">
    <property type="protein sequence ID" value="AUR62011377-RA:cds"/>
    <property type="gene ID" value="AUR62011377"/>
</dbReference>
<dbReference type="InterPro" id="IPR025757">
    <property type="entry name" value="MIP1_Leuzipper"/>
</dbReference>